<comment type="caution">
    <text evidence="1">The sequence shown here is derived from an EMBL/GenBank/DDBJ whole genome shotgun (WGS) entry which is preliminary data.</text>
</comment>
<dbReference type="Proteomes" id="UP000029223">
    <property type="component" value="Unassembled WGS sequence"/>
</dbReference>
<evidence type="ECO:0000313" key="1">
    <source>
        <dbReference type="EMBL" id="GAL26750.1"/>
    </source>
</evidence>
<organism evidence="1 2">
    <name type="scientific">Vibrio variabilis</name>
    <dbReference type="NCBI Taxonomy" id="990271"/>
    <lineage>
        <taxon>Bacteria</taxon>
        <taxon>Pseudomonadati</taxon>
        <taxon>Pseudomonadota</taxon>
        <taxon>Gammaproteobacteria</taxon>
        <taxon>Vibrionales</taxon>
        <taxon>Vibrionaceae</taxon>
        <taxon>Vibrio</taxon>
    </lineage>
</organism>
<reference evidence="2" key="1">
    <citation type="submission" date="2014-09" db="EMBL/GenBank/DDBJ databases">
        <title>Vibrio variabilis JCM 19239. (C206) whole genome shotgun sequence.</title>
        <authorList>
            <person name="Sawabe T."/>
            <person name="Meirelles P."/>
            <person name="Nakanishi M."/>
            <person name="Sayaka M."/>
            <person name="Hattori M."/>
            <person name="Ohkuma M."/>
        </authorList>
    </citation>
    <scope>NUCLEOTIDE SEQUENCE [LARGE SCALE GENOMIC DNA]</scope>
    <source>
        <strain evidence="2">JCM 19239</strain>
    </source>
</reference>
<evidence type="ECO:0008006" key="3">
    <source>
        <dbReference type="Google" id="ProtNLM"/>
    </source>
</evidence>
<proteinExistence type="predicted"/>
<name>A0ABQ0JEP7_9VIBR</name>
<protein>
    <recommendedName>
        <fullName evidence="3">DUF1800 domain-containing protein</fullName>
    </recommendedName>
</protein>
<keyword evidence="2" id="KW-1185">Reference proteome</keyword>
<dbReference type="Pfam" id="PF08811">
    <property type="entry name" value="DUF1800"/>
    <property type="match status" value="1"/>
</dbReference>
<sequence length="473" mass="53842">MDVQCFLYAPFNEVAMESKETAQTSTSQYVVSQRFGFGPRVGDAKQEPALNDQLKATPYIHKAITELPSTTEMLAHLGDLNRRRKEATTPEEKKLFTKSSNAFFQENFQTIVHARNLQTLATPLGFQERLIQFWSNHFAISADNRRVRPIAAGIENEVVRELWSIDFPSMLLAVCQHPTMLMYLDNHRSIGPNSKMGQKRNKGLNENLAREILELHTLGVDGGYSQNDVIELAQGLTGWTVSFKTDRPGYQFVDAMHEPGAINVLGKVYEEEGEEQAISCLRDLANHENTAKHLCSKLVQHFYGSGHPSLVDELTKVWLENEGMLIPVYITLINSTLKNSSQQLRFRTPQEWYFAVLRSADFEPNARQMQQMLRQLGQPPFMPGSPAGWSDKDSDYNSSSALTQRWQVANQIAKLVVRQLERSKQNVDDKLIQMTQRLYGSEVDEHVLTAMDKAQDPTSKLVVLWMSPQFQYR</sequence>
<gene>
    <name evidence="1" type="ORF">JCM19239_5251</name>
</gene>
<accession>A0ABQ0JEP7</accession>
<reference evidence="2" key="2">
    <citation type="submission" date="2014-09" db="EMBL/GenBank/DDBJ databases">
        <authorList>
            <consortium name="NBRP consortium"/>
            <person name="Sawabe T."/>
            <person name="Meirelles P."/>
            <person name="Nakanishi M."/>
            <person name="Sayaka M."/>
            <person name="Hattori M."/>
            <person name="Ohkuma M."/>
        </authorList>
    </citation>
    <scope>NUCLEOTIDE SEQUENCE [LARGE SCALE GENOMIC DNA]</scope>
    <source>
        <strain evidence="2">JCM 19239</strain>
    </source>
</reference>
<dbReference type="InterPro" id="IPR014917">
    <property type="entry name" value="DUF1800"/>
</dbReference>
<dbReference type="EMBL" id="BBMS01000021">
    <property type="protein sequence ID" value="GAL26750.1"/>
    <property type="molecule type" value="Genomic_DNA"/>
</dbReference>
<evidence type="ECO:0000313" key="2">
    <source>
        <dbReference type="Proteomes" id="UP000029223"/>
    </source>
</evidence>